<gene>
    <name evidence="2" type="ORF">BCR43DRAFT_498492</name>
</gene>
<evidence type="ECO:0000313" key="3">
    <source>
        <dbReference type="Proteomes" id="UP000242180"/>
    </source>
</evidence>
<proteinExistence type="predicted"/>
<accession>A0A1X2H150</accession>
<sequence length="173" mass="18087">MGQVPHCTGIREEKVVCLVQSNKERKKRKEVKAFLQRPLADHDHGSSSSAAPHCHLNRLSTGYRVNTVRGERRRAMSGSGGCVGGHGAGLAGHHTSARRGGCGIACGCTRRGSSSTCRGLSGRGSSRRSIHSRGGDGARTSDAAGHRGIRGLADSGGGHRSIGLIQVLHLILI</sequence>
<comment type="caution">
    <text evidence="2">The sequence shown here is derived from an EMBL/GenBank/DDBJ whole genome shotgun (WGS) entry which is preliminary data.</text>
</comment>
<feature type="compositionally biased region" description="Low complexity" evidence="1">
    <location>
        <begin position="113"/>
        <end position="124"/>
    </location>
</feature>
<dbReference type="Proteomes" id="UP000242180">
    <property type="component" value="Unassembled WGS sequence"/>
</dbReference>
<evidence type="ECO:0000256" key="1">
    <source>
        <dbReference type="SAM" id="MobiDB-lite"/>
    </source>
</evidence>
<protein>
    <submittedName>
        <fullName evidence="2">Uncharacterized protein</fullName>
    </submittedName>
</protein>
<organism evidence="2 3">
    <name type="scientific">Syncephalastrum racemosum</name>
    <name type="common">Filamentous fungus</name>
    <dbReference type="NCBI Taxonomy" id="13706"/>
    <lineage>
        <taxon>Eukaryota</taxon>
        <taxon>Fungi</taxon>
        <taxon>Fungi incertae sedis</taxon>
        <taxon>Mucoromycota</taxon>
        <taxon>Mucoromycotina</taxon>
        <taxon>Mucoromycetes</taxon>
        <taxon>Mucorales</taxon>
        <taxon>Syncephalastraceae</taxon>
        <taxon>Syncephalastrum</taxon>
    </lineage>
</organism>
<evidence type="ECO:0000313" key="2">
    <source>
        <dbReference type="EMBL" id="ORY91092.1"/>
    </source>
</evidence>
<keyword evidence="3" id="KW-1185">Reference proteome</keyword>
<dbReference type="EMBL" id="MCGN01000011">
    <property type="protein sequence ID" value="ORY91092.1"/>
    <property type="molecule type" value="Genomic_DNA"/>
</dbReference>
<dbReference type="InParanoid" id="A0A1X2H150"/>
<dbReference type="AlphaFoldDB" id="A0A1X2H150"/>
<reference evidence="2 3" key="1">
    <citation type="submission" date="2016-07" db="EMBL/GenBank/DDBJ databases">
        <title>Pervasive Adenine N6-methylation of Active Genes in Fungi.</title>
        <authorList>
            <consortium name="DOE Joint Genome Institute"/>
            <person name="Mondo S.J."/>
            <person name="Dannebaum R.O."/>
            <person name="Kuo R.C."/>
            <person name="Labutti K."/>
            <person name="Haridas S."/>
            <person name="Kuo A."/>
            <person name="Salamov A."/>
            <person name="Ahrendt S.R."/>
            <person name="Lipzen A."/>
            <person name="Sullivan W."/>
            <person name="Andreopoulos W.B."/>
            <person name="Clum A."/>
            <person name="Lindquist E."/>
            <person name="Daum C."/>
            <person name="Ramamoorthy G.K."/>
            <person name="Gryganskyi A."/>
            <person name="Culley D."/>
            <person name="Magnuson J.K."/>
            <person name="James T.Y."/>
            <person name="O'Malley M.A."/>
            <person name="Stajich J.E."/>
            <person name="Spatafora J.W."/>
            <person name="Visel A."/>
            <person name="Grigoriev I.V."/>
        </authorList>
    </citation>
    <scope>NUCLEOTIDE SEQUENCE [LARGE SCALE GENOMIC DNA]</scope>
    <source>
        <strain evidence="2 3">NRRL 2496</strain>
    </source>
</reference>
<name>A0A1X2H150_SYNRA</name>
<feature type="region of interest" description="Disordered" evidence="1">
    <location>
        <begin position="113"/>
        <end position="152"/>
    </location>
</feature>